<dbReference type="Proteomes" id="UP001317322">
    <property type="component" value="Chromosome"/>
</dbReference>
<organism evidence="1 2">
    <name type="scientific">Cellulomonas wangsupingiae</name>
    <dbReference type="NCBI Taxonomy" id="2968085"/>
    <lineage>
        <taxon>Bacteria</taxon>
        <taxon>Bacillati</taxon>
        <taxon>Actinomycetota</taxon>
        <taxon>Actinomycetes</taxon>
        <taxon>Micrococcales</taxon>
        <taxon>Cellulomonadaceae</taxon>
        <taxon>Cellulomonas</taxon>
    </lineage>
</organism>
<sequence>MTRFAFPEPYGPDRPLSDSQRALLDALVDTDRVWTSGDDEARRVLEDCGLPQDREACRALVT</sequence>
<gene>
    <name evidence="1" type="ORF">NP075_02180</name>
</gene>
<dbReference type="EMBL" id="CP101989">
    <property type="protein sequence ID" value="UUI65569.1"/>
    <property type="molecule type" value="Genomic_DNA"/>
</dbReference>
<protein>
    <submittedName>
        <fullName evidence="1">Uncharacterized protein</fullName>
    </submittedName>
</protein>
<keyword evidence="2" id="KW-1185">Reference proteome</keyword>
<proteinExistence type="predicted"/>
<dbReference type="RefSeq" id="WP_227564866.1">
    <property type="nucleotide sequence ID" value="NZ_CP101989.1"/>
</dbReference>
<evidence type="ECO:0000313" key="1">
    <source>
        <dbReference type="EMBL" id="UUI65569.1"/>
    </source>
</evidence>
<evidence type="ECO:0000313" key="2">
    <source>
        <dbReference type="Proteomes" id="UP001317322"/>
    </source>
</evidence>
<name>A0ABY5K539_9CELL</name>
<accession>A0ABY5K539</accession>
<reference evidence="1 2" key="1">
    <citation type="submission" date="2022-07" db="EMBL/GenBank/DDBJ databases">
        <title>Novel species in genus cellulomonas.</title>
        <authorList>
            <person name="Ye L."/>
        </authorList>
    </citation>
    <scope>NUCLEOTIDE SEQUENCE [LARGE SCALE GENOMIC DNA]</scope>
    <source>
        <strain evidence="2">zg-Y908</strain>
    </source>
</reference>